<keyword evidence="1" id="KW-0808">Transferase</keyword>
<reference evidence="5" key="1">
    <citation type="submission" date="2022-01" db="EMBL/GenBank/DDBJ databases">
        <authorList>
            <person name="King R."/>
        </authorList>
    </citation>
    <scope>NUCLEOTIDE SEQUENCE</scope>
</reference>
<feature type="compositionally biased region" description="Pro residues" evidence="4">
    <location>
        <begin position="254"/>
        <end position="263"/>
    </location>
</feature>
<evidence type="ECO:0000256" key="3">
    <source>
        <dbReference type="ARBA" id="ARBA00022777"/>
    </source>
</evidence>
<sequence length="2033" mass="236592">MTLPFKDVKRDFYIREKNDISDFLPRGAVLFQEDYWKHAKQLNFEGLPDLFPPELRDWYPFVNAYYPYGSCADPTERVQHLLDIKPASMPLPKPDADDDVINFPYSEKEAQLAYLQTPPLSFIILGKPGMNEEELGRKLADNWQCVYIEPQTLIEQEIVSSSRTGQCIEYNLRLGRSIGIDVVLRLVKKRVNTQSAKHRGFVICGLPLMGMYCYKEEPMISESAIFAAKYVVEDILDITFDKAKVPLTPEIVEIPPPVIPEPPVENEQDENEDENEDELDENEAEPNKEESENVFEHIELALPQEAHQAFDEPTIPVDLGEEQDICYPPEIGINYESQLNFLFDLLQPPFMMIYLICSPRDCILRRKNSLFHIYSKTEIDLVKENTNKLLYNYYSYRPEVFNEVPLDVFETYFHNVVLESKGLQHLVVLPTNFPANIEAQLDVFYHTAIHFLDRRIMTHDPEYFLKVDARTSTTRMFHIIKNRMCVLPIQKVIIPQRISYDQPLITPTAAEEGESQLLSKRQILDYQYEVLRKVGTPYEHFKWNWSDWGKKCPVSLKDNCCAIRGDPNYAVHFLNKIFFLANEDAYLKFYRNPRPYLKNLRPEKTCKFFIFGPQASGKTAVAQCLGYAFNGEVVRTGTVELDFMEEKEKEFYAEIRAKATEEGINILNNQRKVDAELAEAERIKNIKEWAAKIVDMIKHLKILLLERENELKGETKLELSSFPMAMAKVEVTALETEVSIAISSIREELGNLNLPSALEISEYEKLLVSKTKLFAFVPPYLRKKIVAEPATETDDFVIDYVNQALAGAKFLGGKELIQENMIQLVIKAIKQVEDSAREAGNIRGGWLVDGLQSDPTLVKGVCSVYMPDNVIHLKDQDDYEFLRERYKTRGANRFSDFKEFFVELGDYVAADRSPSQESDLTYKTILAKDILSEIFESPKLDGRSASGKLVRDENYYTEILKFKLQWQELEEFFFDKGIDVIDLIVTDKSIPQLLKDAIKAVEDWYRVTPSPYSDEDAAEEIMGLAAPLPEQIGEETLTDIQENIPEGAGEIEKPEAFRRYGDTFHYCPVTFSEYWVLWKGKDEFAVKFKDRVYLLSNQQNYEKFLFSPRAYLPNKPPDKMPPPRICIMGCPASGKTTLSRALANNYGIEYVSYESLVKAEFHINNNDTFENLKKSNFVDKQLRAYLHENIPLPGRFYITKLASLWFKKPIKELGFVVDDFPKRPCDVDIMIQLKLIPDIIIEFAGDELYIKNQLMHERLSEWQEHLSAYVLEKEREFQELMRDWEENLPKKFNALLEEKREERYAQKRKQKEAELEEKPLEKQASQVSFDSIADQKDIDEINRLLDITMPAFIPGPIETDDEMRTKLNAQIAVHFDSELNYIKIIRDKCILEQLPYAKMPIDENDYEKNIRFVYCITEDYKYRNNSHFESFCDVPFDLSERLLASGYCFLSKYGRLCPVEYHKQKNPFLKHPLTKKQFNIFPIIHRTFIYFIDGEENVNIFKKNPLFYVTIKRVQYPLVPLKLAVTGPPKCGKSTLANRIAEQYTMKVITRGKSVRYVLDFLPFSNLAHTMERVLRRGWEVTDEMIAKCVEAACISFRGSTQGVVFDGFPNTIIETRHLSYFGLAPHLVIDIQATKEQTLECYTYDQGRRGFPKYSVEFIKHLRREWKGYANDFQYWFDREYQLMYKIPIDPSLWSIWYQANKIIKTVTFEIRHYFINCHKDWPLRLSYMQVTPLEFLERKSAYDSFCPCCLLLDDVLTTGGSPPDRTGLIQWRRFYYWVCNKHMKKFLRKPDTFVLPYGRSPPEHLPSVLNLKDSQPKNLYEDGYCVTCFKDNTILVKGDLRFAIYFKEKTYLFDKLECLQKFLKRPLLYCFGISFRPPDNYPGLDYKELPVLGMLEQYVAGDVIRAIQFISRRRPVIPGLSVVVSGVIGIGLHLKVSNLKLPSDYIQRYKEASEVYYSRRSKLLNYLDRMKRIINPYLHYEEPLPPFRYLASSKSSSISTYTHMTNLVEEMADNAVNIVRKQSALSGGLLD</sequence>
<evidence type="ECO:0000256" key="1">
    <source>
        <dbReference type="ARBA" id="ARBA00022679"/>
    </source>
</evidence>
<gene>
    <name evidence="5" type="ORF">PSYICH_LOCUS1981</name>
</gene>
<feature type="region of interest" description="Disordered" evidence="4">
    <location>
        <begin position="254"/>
        <end position="293"/>
    </location>
</feature>
<feature type="compositionally biased region" description="Acidic residues" evidence="4">
    <location>
        <begin position="264"/>
        <end position="284"/>
    </location>
</feature>
<proteinExistence type="predicted"/>
<evidence type="ECO:0000256" key="2">
    <source>
        <dbReference type="ARBA" id="ARBA00022741"/>
    </source>
</evidence>
<dbReference type="OrthoDB" id="424823at2759"/>
<evidence type="ECO:0000313" key="6">
    <source>
        <dbReference type="Proteomes" id="UP001153636"/>
    </source>
</evidence>
<organism evidence="5 6">
    <name type="scientific">Psylliodes chrysocephalus</name>
    <dbReference type="NCBI Taxonomy" id="3402493"/>
    <lineage>
        <taxon>Eukaryota</taxon>
        <taxon>Metazoa</taxon>
        <taxon>Ecdysozoa</taxon>
        <taxon>Arthropoda</taxon>
        <taxon>Hexapoda</taxon>
        <taxon>Insecta</taxon>
        <taxon>Pterygota</taxon>
        <taxon>Neoptera</taxon>
        <taxon>Endopterygota</taxon>
        <taxon>Coleoptera</taxon>
        <taxon>Polyphaga</taxon>
        <taxon>Cucujiformia</taxon>
        <taxon>Chrysomeloidea</taxon>
        <taxon>Chrysomelidae</taxon>
        <taxon>Galerucinae</taxon>
        <taxon>Alticini</taxon>
        <taxon>Psylliodes</taxon>
    </lineage>
</organism>
<dbReference type="GO" id="GO:0019205">
    <property type="term" value="F:nucleobase-containing compound kinase activity"/>
    <property type="evidence" value="ECO:0007669"/>
    <property type="project" value="InterPro"/>
</dbReference>
<evidence type="ECO:0000256" key="4">
    <source>
        <dbReference type="SAM" id="MobiDB-lite"/>
    </source>
</evidence>
<dbReference type="GO" id="GO:0005524">
    <property type="term" value="F:ATP binding"/>
    <property type="evidence" value="ECO:0007669"/>
    <property type="project" value="InterPro"/>
</dbReference>
<keyword evidence="6" id="KW-1185">Reference proteome</keyword>
<dbReference type="InterPro" id="IPR027417">
    <property type="entry name" value="P-loop_NTPase"/>
</dbReference>
<dbReference type="Proteomes" id="UP001153636">
    <property type="component" value="Chromosome 10"/>
</dbReference>
<dbReference type="EMBL" id="OV651822">
    <property type="protein sequence ID" value="CAH1100702.1"/>
    <property type="molecule type" value="Genomic_DNA"/>
</dbReference>
<dbReference type="GO" id="GO:0006139">
    <property type="term" value="P:nucleobase-containing compound metabolic process"/>
    <property type="evidence" value="ECO:0007669"/>
    <property type="project" value="InterPro"/>
</dbReference>
<keyword evidence="3" id="KW-0418">Kinase</keyword>
<name>A0A9P0G8M0_9CUCU</name>
<dbReference type="InterPro" id="IPR000850">
    <property type="entry name" value="Adenylat/UMP-CMP_kin"/>
</dbReference>
<accession>A0A9P0G8M0</accession>
<evidence type="ECO:0008006" key="7">
    <source>
        <dbReference type="Google" id="ProtNLM"/>
    </source>
</evidence>
<keyword evidence="2" id="KW-0547">Nucleotide-binding</keyword>
<dbReference type="Gene3D" id="3.40.50.300">
    <property type="entry name" value="P-loop containing nucleotide triphosphate hydrolases"/>
    <property type="match status" value="4"/>
</dbReference>
<dbReference type="PANTHER" id="PTHR23359">
    <property type="entry name" value="NUCLEOTIDE KINASE"/>
    <property type="match status" value="1"/>
</dbReference>
<dbReference type="SUPFAM" id="SSF52540">
    <property type="entry name" value="P-loop containing nucleoside triphosphate hydrolases"/>
    <property type="match status" value="2"/>
</dbReference>
<protein>
    <recommendedName>
        <fullName evidence="7">Adenylate kinase 9</fullName>
    </recommendedName>
</protein>
<evidence type="ECO:0000313" key="5">
    <source>
        <dbReference type="EMBL" id="CAH1100702.1"/>
    </source>
</evidence>
<dbReference type="Pfam" id="PF00406">
    <property type="entry name" value="ADK"/>
    <property type="match status" value="1"/>
</dbReference>